<reference evidence="11 12" key="1">
    <citation type="submission" date="2019-07" db="EMBL/GenBank/DDBJ databases">
        <title>Genome assembly of two rare yeast pathogens: Diutina rugosa and Trichomonascus ciferrii.</title>
        <authorList>
            <person name="Mixao V."/>
            <person name="Saus E."/>
            <person name="Hansen A."/>
            <person name="Lass-Flor C."/>
            <person name="Gabaldon T."/>
        </authorList>
    </citation>
    <scope>NUCLEOTIDE SEQUENCE [LARGE SCALE GENOMIC DNA]</scope>
    <source>
        <strain evidence="11 12">CBS 613</strain>
    </source>
</reference>
<dbReference type="InterPro" id="IPR036427">
    <property type="entry name" value="Bromodomain-like_sf"/>
</dbReference>
<feature type="region of interest" description="Disordered" evidence="9">
    <location>
        <begin position="1"/>
        <end position="21"/>
    </location>
</feature>
<dbReference type="GO" id="GO:0006368">
    <property type="term" value="P:transcription elongation by RNA polymerase II"/>
    <property type="evidence" value="ECO:0007669"/>
    <property type="project" value="TreeGrafter"/>
</dbReference>
<organism evidence="11 12">
    <name type="scientific">Diutina rugosa</name>
    <name type="common">Yeast</name>
    <name type="synonym">Candida rugosa</name>
    <dbReference type="NCBI Taxonomy" id="5481"/>
    <lineage>
        <taxon>Eukaryota</taxon>
        <taxon>Fungi</taxon>
        <taxon>Dikarya</taxon>
        <taxon>Ascomycota</taxon>
        <taxon>Saccharomycotina</taxon>
        <taxon>Pichiomycetes</taxon>
        <taxon>Debaryomycetaceae</taxon>
        <taxon>Diutina</taxon>
    </lineage>
</organism>
<evidence type="ECO:0000256" key="2">
    <source>
        <dbReference type="ARBA" id="ARBA00022737"/>
    </source>
</evidence>
<evidence type="ECO:0000313" key="11">
    <source>
        <dbReference type="EMBL" id="KAA8906589.1"/>
    </source>
</evidence>
<dbReference type="Gene3D" id="1.20.920.10">
    <property type="entry name" value="Bromodomain-like"/>
    <property type="match status" value="2"/>
</dbReference>
<dbReference type="Proteomes" id="UP000449547">
    <property type="component" value="Unassembled WGS sequence"/>
</dbReference>
<dbReference type="OMA" id="FQCKLFV"/>
<proteinExistence type="predicted"/>
<dbReference type="EMBL" id="SWFT01000033">
    <property type="protein sequence ID" value="KAA8906589.1"/>
    <property type="molecule type" value="Genomic_DNA"/>
</dbReference>
<feature type="domain" description="Bromo" evidence="10">
    <location>
        <begin position="42"/>
        <end position="112"/>
    </location>
</feature>
<protein>
    <recommendedName>
        <fullName evidence="10">Bromo domain-containing protein</fullName>
    </recommendedName>
</protein>
<gene>
    <name evidence="11" type="ORF">DIURU_000998</name>
</gene>
<evidence type="ECO:0000256" key="6">
    <source>
        <dbReference type="ARBA" id="ARBA00023163"/>
    </source>
</evidence>
<dbReference type="InterPro" id="IPR001487">
    <property type="entry name" value="Bromodomain"/>
</dbReference>
<evidence type="ECO:0000256" key="8">
    <source>
        <dbReference type="PROSITE-ProRule" id="PRU00035"/>
    </source>
</evidence>
<dbReference type="InterPro" id="IPR037382">
    <property type="entry name" value="Rsc/polybromo"/>
</dbReference>
<dbReference type="PRINTS" id="PR00503">
    <property type="entry name" value="BROMODOMAIN"/>
</dbReference>
<dbReference type="OrthoDB" id="1742084at2759"/>
<keyword evidence="6" id="KW-0804">Transcription</keyword>
<dbReference type="PROSITE" id="PS00633">
    <property type="entry name" value="BROMODOMAIN_1"/>
    <property type="match status" value="1"/>
</dbReference>
<keyword evidence="12" id="KW-1185">Reference proteome</keyword>
<name>A0A642V0S9_DIURU</name>
<dbReference type="VEuPathDB" id="FungiDB:DIURU_000998"/>
<dbReference type="SMART" id="SM00297">
    <property type="entry name" value="BROMO"/>
    <property type="match status" value="2"/>
</dbReference>
<evidence type="ECO:0000256" key="5">
    <source>
        <dbReference type="ARBA" id="ARBA00023117"/>
    </source>
</evidence>
<dbReference type="InterPro" id="IPR018359">
    <property type="entry name" value="Bromodomain_CS"/>
</dbReference>
<accession>A0A642V0S9</accession>
<sequence>MPVKRKAGSQAGGEAKSAKTDDLKSQLLDLLKEVESLEDEETKTRWADPFLRLVPKKQFPDYYEIIDEPISLSEITKKVKSNAYASKDEFVDDFELMLSNAQQYNEPESWIITGAEKLVEFVKNPPSPKLKLKLNTKRTEEEDITFGSLPKVCIALMEEVRDHSFGEDGILSGPFLDDVDLEIYPDYTQFVSHPTSFRTVISKLEARKFFSPKHSLLDNLARFAKEARSIFTNAQLYNDPESTIYQDAEQLLEYFNGQYDVIKDRLEKQSQARQRARIQREQDQIAASQAPAHTIEEAVKAEEAKPVVDVVTDKSLANNMGKTAANLPADQCVIQGFLFGTAAATAANVANTKPHFGQSNPARHLFPSHRFGVTQSLFDYKFKPTGYAVQSYVINLPPGAKPSVQVQASLHQYLYSLKRRDLDAGNGYQNSTSDEDFQCTLKVNEDEILNTNAEKVHNNLLALNYGFKLAHGLNVIEFEIKTAPPVVKKIKDSSEQEEDESGGRHTRHQFQQMKMSWDVEKITLYVNYNAF</sequence>
<dbReference type="PANTHER" id="PTHR16062">
    <property type="entry name" value="SWI/SNF-RELATED"/>
    <property type="match status" value="1"/>
</dbReference>
<feature type="domain" description="Bromo" evidence="10">
    <location>
        <begin position="167"/>
        <end position="245"/>
    </location>
</feature>
<dbReference type="GO" id="GO:0006338">
    <property type="term" value="P:chromatin remodeling"/>
    <property type="evidence" value="ECO:0007669"/>
    <property type="project" value="InterPro"/>
</dbReference>
<evidence type="ECO:0000256" key="9">
    <source>
        <dbReference type="SAM" id="MobiDB-lite"/>
    </source>
</evidence>
<keyword evidence="3" id="KW-0156">Chromatin regulator</keyword>
<feature type="region of interest" description="Disordered" evidence="9">
    <location>
        <begin position="489"/>
        <end position="509"/>
    </location>
</feature>
<dbReference type="GO" id="GO:0003682">
    <property type="term" value="F:chromatin binding"/>
    <property type="evidence" value="ECO:0007669"/>
    <property type="project" value="TreeGrafter"/>
</dbReference>
<dbReference type="PANTHER" id="PTHR16062:SF19">
    <property type="entry name" value="PROTEIN POLYBROMO-1"/>
    <property type="match status" value="1"/>
</dbReference>
<keyword evidence="4" id="KW-0805">Transcription regulation</keyword>
<dbReference type="Pfam" id="PF00439">
    <property type="entry name" value="Bromodomain"/>
    <property type="match status" value="2"/>
</dbReference>
<keyword evidence="5 8" id="KW-0103">Bromodomain</keyword>
<dbReference type="AlphaFoldDB" id="A0A642V0S9"/>
<dbReference type="GeneID" id="54779651"/>
<dbReference type="CDD" id="cd04369">
    <property type="entry name" value="Bromodomain"/>
    <property type="match status" value="2"/>
</dbReference>
<comment type="caution">
    <text evidence="11">The sequence shown here is derived from an EMBL/GenBank/DDBJ whole genome shotgun (WGS) entry which is preliminary data.</text>
</comment>
<evidence type="ECO:0000256" key="1">
    <source>
        <dbReference type="ARBA" id="ARBA00004123"/>
    </source>
</evidence>
<dbReference type="SUPFAM" id="SSF47370">
    <property type="entry name" value="Bromodomain"/>
    <property type="match status" value="2"/>
</dbReference>
<evidence type="ECO:0000256" key="7">
    <source>
        <dbReference type="ARBA" id="ARBA00023242"/>
    </source>
</evidence>
<evidence type="ECO:0000259" key="10">
    <source>
        <dbReference type="PROSITE" id="PS50014"/>
    </source>
</evidence>
<evidence type="ECO:0000256" key="4">
    <source>
        <dbReference type="ARBA" id="ARBA00023015"/>
    </source>
</evidence>
<keyword evidence="7" id="KW-0539">Nucleus</keyword>
<dbReference type="RefSeq" id="XP_034014230.1">
    <property type="nucleotide sequence ID" value="XM_034159307.1"/>
</dbReference>
<dbReference type="GO" id="GO:0016586">
    <property type="term" value="C:RSC-type complex"/>
    <property type="evidence" value="ECO:0007669"/>
    <property type="project" value="InterPro"/>
</dbReference>
<dbReference type="PROSITE" id="PS50014">
    <property type="entry name" value="BROMODOMAIN_2"/>
    <property type="match status" value="2"/>
</dbReference>
<evidence type="ECO:0000256" key="3">
    <source>
        <dbReference type="ARBA" id="ARBA00022853"/>
    </source>
</evidence>
<keyword evidence="2" id="KW-0677">Repeat</keyword>
<evidence type="ECO:0000313" key="12">
    <source>
        <dbReference type="Proteomes" id="UP000449547"/>
    </source>
</evidence>
<comment type="subcellular location">
    <subcellularLocation>
        <location evidence="1">Nucleus</location>
    </subcellularLocation>
</comment>